<protein>
    <recommendedName>
        <fullName evidence="1">EF-hand domain-containing protein</fullName>
    </recommendedName>
</protein>
<evidence type="ECO:0000313" key="2">
    <source>
        <dbReference type="EMBL" id="GAI87216.1"/>
    </source>
</evidence>
<reference evidence="2" key="1">
    <citation type="journal article" date="2014" name="Front. Microbiol.">
        <title>High frequency of phylogenetically diverse reductive dehalogenase-homologous genes in deep subseafloor sedimentary metagenomes.</title>
        <authorList>
            <person name="Kawai M."/>
            <person name="Futagami T."/>
            <person name="Toyoda A."/>
            <person name="Takaki Y."/>
            <person name="Nishi S."/>
            <person name="Hori S."/>
            <person name="Arai W."/>
            <person name="Tsubouchi T."/>
            <person name="Morono Y."/>
            <person name="Uchiyama I."/>
            <person name="Ito T."/>
            <person name="Fujiyama A."/>
            <person name="Inagaki F."/>
            <person name="Takami H."/>
        </authorList>
    </citation>
    <scope>NUCLEOTIDE SEQUENCE</scope>
    <source>
        <strain evidence="2">Expedition CK06-06</strain>
    </source>
</reference>
<proteinExistence type="predicted"/>
<dbReference type="AlphaFoldDB" id="X1T757"/>
<organism evidence="2">
    <name type="scientific">marine sediment metagenome</name>
    <dbReference type="NCBI Taxonomy" id="412755"/>
    <lineage>
        <taxon>unclassified sequences</taxon>
        <taxon>metagenomes</taxon>
        <taxon>ecological metagenomes</taxon>
    </lineage>
</organism>
<name>X1T757_9ZZZZ</name>
<dbReference type="EMBL" id="BARW01008768">
    <property type="protein sequence ID" value="GAI87216.1"/>
    <property type="molecule type" value="Genomic_DNA"/>
</dbReference>
<accession>X1T757</accession>
<dbReference type="GO" id="GO:0005509">
    <property type="term" value="F:calcium ion binding"/>
    <property type="evidence" value="ECO:0007669"/>
    <property type="project" value="InterPro"/>
</dbReference>
<gene>
    <name evidence="2" type="ORF">S12H4_17860</name>
</gene>
<dbReference type="PROSITE" id="PS50222">
    <property type="entry name" value="EF_HAND_2"/>
    <property type="match status" value="1"/>
</dbReference>
<dbReference type="InterPro" id="IPR002048">
    <property type="entry name" value="EF_hand_dom"/>
</dbReference>
<evidence type="ECO:0000259" key="1">
    <source>
        <dbReference type="PROSITE" id="PS50222"/>
    </source>
</evidence>
<comment type="caution">
    <text evidence="2">The sequence shown here is derived from an EMBL/GenBank/DDBJ whole genome shotgun (WGS) entry which is preliminary data.</text>
</comment>
<feature type="non-terminal residue" evidence="2">
    <location>
        <position position="227"/>
    </location>
</feature>
<sequence length="227" mass="25151">MNKGLLKLILILIFSTYSSSSFGGVRKDLTEENLKKLVKTFDIDNNAKIDINNVEMYVTNHGSFAWNITTGNSGLIFPKGTTKTAVFASGIWIGAKVNGEVRTVVAEFSQEFAPGNMKNKTFVPDNPSFKVYKINKGDGPENPDWLNWPSELGAPVDPNGNPLVLGDQTLWAVYNDADPIYHSNNAGNSDPFGIEIQQTTFAFARRGPLNNIIFLKFLFILQQEVLE</sequence>
<feature type="domain" description="EF-hand" evidence="1">
    <location>
        <begin position="29"/>
        <end position="64"/>
    </location>
</feature>